<keyword evidence="3 6" id="KW-0812">Transmembrane</keyword>
<dbReference type="GO" id="GO:0016020">
    <property type="term" value="C:membrane"/>
    <property type="evidence" value="ECO:0007669"/>
    <property type="project" value="UniProtKB-SubCell"/>
</dbReference>
<proteinExistence type="predicted"/>
<feature type="transmembrane region" description="Helical" evidence="6">
    <location>
        <begin position="47"/>
        <end position="73"/>
    </location>
</feature>
<evidence type="ECO:0000256" key="6">
    <source>
        <dbReference type="SAM" id="Phobius"/>
    </source>
</evidence>
<dbReference type="InterPro" id="IPR002293">
    <property type="entry name" value="AA/rel_permease1"/>
</dbReference>
<feature type="transmembrane region" description="Helical" evidence="6">
    <location>
        <begin position="237"/>
        <end position="259"/>
    </location>
</feature>
<dbReference type="Pfam" id="PF13520">
    <property type="entry name" value="AA_permease_2"/>
    <property type="match status" value="1"/>
</dbReference>
<reference evidence="7" key="1">
    <citation type="submission" date="2021-01" db="EMBL/GenBank/DDBJ databases">
        <authorList>
            <person name="Corre E."/>
            <person name="Pelletier E."/>
            <person name="Niang G."/>
            <person name="Scheremetjew M."/>
            <person name="Finn R."/>
            <person name="Kale V."/>
            <person name="Holt S."/>
            <person name="Cochrane G."/>
            <person name="Meng A."/>
            <person name="Brown T."/>
            <person name="Cohen L."/>
        </authorList>
    </citation>
    <scope>NUCLEOTIDE SEQUENCE</scope>
    <source>
        <strain evidence="7">UTEXLB2642</strain>
    </source>
</reference>
<keyword evidence="4 6" id="KW-1133">Transmembrane helix</keyword>
<dbReference type="GO" id="GO:0022857">
    <property type="term" value="F:transmembrane transporter activity"/>
    <property type="evidence" value="ECO:0007669"/>
    <property type="project" value="InterPro"/>
</dbReference>
<dbReference type="EMBL" id="HBFD01002278">
    <property type="protein sequence ID" value="CAD8715641.1"/>
    <property type="molecule type" value="Transcribed_RNA"/>
</dbReference>
<feature type="transmembrane region" description="Helical" evidence="6">
    <location>
        <begin position="79"/>
        <end position="99"/>
    </location>
</feature>
<gene>
    <name evidence="7" type="ORF">CNEB1095_LOCUS1450</name>
</gene>
<evidence type="ECO:0000256" key="2">
    <source>
        <dbReference type="ARBA" id="ARBA00022448"/>
    </source>
</evidence>
<feature type="transmembrane region" description="Helical" evidence="6">
    <location>
        <begin position="479"/>
        <end position="498"/>
    </location>
</feature>
<dbReference type="PANTHER" id="PTHR45649">
    <property type="entry name" value="AMINO-ACID PERMEASE BAT1"/>
    <property type="match status" value="1"/>
</dbReference>
<dbReference type="Gene3D" id="1.20.1740.10">
    <property type="entry name" value="Amino acid/polyamine transporter I"/>
    <property type="match status" value="1"/>
</dbReference>
<evidence type="ECO:0000256" key="1">
    <source>
        <dbReference type="ARBA" id="ARBA00004141"/>
    </source>
</evidence>
<dbReference type="AlphaFoldDB" id="A0A7S0SVY0"/>
<evidence type="ECO:0000256" key="5">
    <source>
        <dbReference type="ARBA" id="ARBA00023136"/>
    </source>
</evidence>
<organism evidence="7">
    <name type="scientific">Chromulina nebulosa</name>
    <dbReference type="NCBI Taxonomy" id="96789"/>
    <lineage>
        <taxon>Eukaryota</taxon>
        <taxon>Sar</taxon>
        <taxon>Stramenopiles</taxon>
        <taxon>Ochrophyta</taxon>
        <taxon>Chrysophyceae</taxon>
        <taxon>Chromulinales</taxon>
        <taxon>Chromulinaceae</taxon>
        <taxon>Chromulina</taxon>
    </lineage>
</organism>
<keyword evidence="2" id="KW-0813">Transport</keyword>
<accession>A0A7S0SVY0</accession>
<name>A0A7S0SVY0_9STRA</name>
<evidence type="ECO:0000256" key="3">
    <source>
        <dbReference type="ARBA" id="ARBA00022692"/>
    </source>
</evidence>
<feature type="transmembrane region" description="Helical" evidence="6">
    <location>
        <begin position="407"/>
        <end position="426"/>
    </location>
</feature>
<feature type="transmembrane region" description="Helical" evidence="6">
    <location>
        <begin position="199"/>
        <end position="216"/>
    </location>
</feature>
<evidence type="ECO:0000256" key="4">
    <source>
        <dbReference type="ARBA" id="ARBA00022989"/>
    </source>
</evidence>
<evidence type="ECO:0008006" key="8">
    <source>
        <dbReference type="Google" id="ProtNLM"/>
    </source>
</evidence>
<feature type="transmembrane region" description="Helical" evidence="6">
    <location>
        <begin position="331"/>
        <end position="350"/>
    </location>
</feature>
<protein>
    <recommendedName>
        <fullName evidence="8">Amino acid transporter</fullName>
    </recommendedName>
</protein>
<sequence length="524" mass="57684">MTIFGSFGTFISGSNVKGLDDTIIDFNDRATLESFGYKQELNRELNLFMNFSFGFSEVSVIASLSAILTYGLMTGGPVIIIWGWIITFIFTLIVVLCLAEICSAYPTAGGVYSWSGMLVPIKSSTIAAYICGCSNFIGNAAGDATFAYAFSDFLNAAINIQGGRNMTKYEIVGLSIGINLLWTILSCFDIGYIGRVNSLAAILQIIAVAVVFYILLSNSHSINSFDYVFTYYYNDSGWSSPVYVAAIGLLTSLFSFSAYDASGHLAEETSNARVNAPLAMIYTVITTGFVGLVYLLGLLFVFTMSEALHGTTTVASINIFMSITGKLYGSVLSWLIVGTLFLAGLSSVAITGRITYAMMRDGVFPHGKYWSEVHEISKSPYRCLLFAFIFNVFLLLLPLISQVAFNSIAGICIIGFNISYAIPLLMKLYYKYDSFPPTPINLGKYTNYCNIIAVSWLIITSIILLLPTRYPITINNMNWSIVILCGISIVLTIYWFVYAKDNYLGPSRPNLNRNINNSQTRLIH</sequence>
<keyword evidence="5 6" id="KW-0472">Membrane</keyword>
<comment type="subcellular location">
    <subcellularLocation>
        <location evidence="1">Membrane</location>
        <topology evidence="1">Multi-pass membrane protein</topology>
    </subcellularLocation>
</comment>
<dbReference type="PANTHER" id="PTHR45649:SF26">
    <property type="entry name" value="OS04G0435100 PROTEIN"/>
    <property type="match status" value="1"/>
</dbReference>
<dbReference type="PIRSF" id="PIRSF006060">
    <property type="entry name" value="AA_transporter"/>
    <property type="match status" value="1"/>
</dbReference>
<evidence type="ECO:0000313" key="7">
    <source>
        <dbReference type="EMBL" id="CAD8715641.1"/>
    </source>
</evidence>
<feature type="transmembrane region" description="Helical" evidence="6">
    <location>
        <begin position="447"/>
        <end position="467"/>
    </location>
</feature>
<feature type="transmembrane region" description="Helical" evidence="6">
    <location>
        <begin position="171"/>
        <end position="193"/>
    </location>
</feature>
<feature type="transmembrane region" description="Helical" evidence="6">
    <location>
        <begin position="279"/>
        <end position="300"/>
    </location>
</feature>
<feature type="transmembrane region" description="Helical" evidence="6">
    <location>
        <begin position="383"/>
        <end position="401"/>
    </location>
</feature>